<accession>A0A834APX5</accession>
<evidence type="ECO:0000313" key="1">
    <source>
        <dbReference type="EMBL" id="KAF6114794.1"/>
    </source>
</evidence>
<dbReference type="EMBL" id="JABVXQ010000004">
    <property type="protein sequence ID" value="KAF6114794.1"/>
    <property type="molecule type" value="Genomic_DNA"/>
</dbReference>
<organism evidence="1 2">
    <name type="scientific">Phyllostomus discolor</name>
    <name type="common">pale spear-nosed bat</name>
    <dbReference type="NCBI Taxonomy" id="89673"/>
    <lineage>
        <taxon>Eukaryota</taxon>
        <taxon>Metazoa</taxon>
        <taxon>Chordata</taxon>
        <taxon>Craniata</taxon>
        <taxon>Vertebrata</taxon>
        <taxon>Euteleostomi</taxon>
        <taxon>Mammalia</taxon>
        <taxon>Eutheria</taxon>
        <taxon>Laurasiatheria</taxon>
        <taxon>Chiroptera</taxon>
        <taxon>Yangochiroptera</taxon>
        <taxon>Phyllostomidae</taxon>
        <taxon>Phyllostominae</taxon>
        <taxon>Phyllostomus</taxon>
    </lineage>
</organism>
<name>A0A834APX5_9CHIR</name>
<dbReference type="Proteomes" id="UP000664940">
    <property type="component" value="Unassembled WGS sequence"/>
</dbReference>
<dbReference type="AlphaFoldDB" id="A0A834APX5"/>
<sequence>MLSCVSQNSLSCMFLVRVGLKRHSGGGLEGRKDAAAILWVLHVTVERGAHPLPRWQSKQLGLQPVCPLWNPLPAPPTAGPGGVLSSRRRGSSFCRTPAPSKSVVARRTLPSTADCGCSPKTGYLSLPVGPRPWPPTSCVALPFGLLPCGRQPPAPDAEVTAFQVPGDECRVQPCGCVGVCPSVR</sequence>
<reference evidence="1 2" key="1">
    <citation type="journal article" date="2020" name="Nature">
        <title>Six reference-quality genomes reveal evolution of bat adaptations.</title>
        <authorList>
            <person name="Jebb D."/>
            <person name="Huang Z."/>
            <person name="Pippel M."/>
            <person name="Hughes G.M."/>
            <person name="Lavrichenko K."/>
            <person name="Devanna P."/>
            <person name="Winkler S."/>
            <person name="Jermiin L.S."/>
            <person name="Skirmuntt E.C."/>
            <person name="Katzourakis A."/>
            <person name="Burkitt-Gray L."/>
            <person name="Ray D.A."/>
            <person name="Sullivan K.A.M."/>
            <person name="Roscito J.G."/>
            <person name="Kirilenko B.M."/>
            <person name="Davalos L.M."/>
            <person name="Corthals A.P."/>
            <person name="Power M.L."/>
            <person name="Jones G."/>
            <person name="Ransome R.D."/>
            <person name="Dechmann D.K.N."/>
            <person name="Locatelli A.G."/>
            <person name="Puechmaille S.J."/>
            <person name="Fedrigo O."/>
            <person name="Jarvis E.D."/>
            <person name="Hiller M."/>
            <person name="Vernes S.C."/>
            <person name="Myers E.W."/>
            <person name="Teeling E.C."/>
        </authorList>
    </citation>
    <scope>NUCLEOTIDE SEQUENCE [LARGE SCALE GENOMIC DNA]</scope>
    <source>
        <strain evidence="1">Bat1K_MPI-CBG_1</strain>
    </source>
</reference>
<proteinExistence type="predicted"/>
<gene>
    <name evidence="1" type="ORF">HJG60_010720</name>
</gene>
<protein>
    <submittedName>
        <fullName evidence="1">Uncharacterized protein</fullName>
    </submittedName>
</protein>
<evidence type="ECO:0000313" key="2">
    <source>
        <dbReference type="Proteomes" id="UP000664940"/>
    </source>
</evidence>
<comment type="caution">
    <text evidence="1">The sequence shown here is derived from an EMBL/GenBank/DDBJ whole genome shotgun (WGS) entry which is preliminary data.</text>
</comment>